<evidence type="ECO:0000256" key="1">
    <source>
        <dbReference type="SAM" id="MobiDB-lite"/>
    </source>
</evidence>
<feature type="compositionally biased region" description="Low complexity" evidence="1">
    <location>
        <begin position="226"/>
        <end position="235"/>
    </location>
</feature>
<dbReference type="Gene3D" id="1.10.1000.11">
    <property type="entry name" value="Arf Nucleotide-binding Site Opener,domain 2"/>
    <property type="match status" value="1"/>
</dbReference>
<feature type="compositionally biased region" description="Basic and acidic residues" evidence="1">
    <location>
        <begin position="16"/>
        <end position="25"/>
    </location>
</feature>
<organism evidence="3 4">
    <name type="scientific">Kluyveromyces lactis (strain ATCC 8585 / CBS 2359 / DSM 70799 / NBRC 1267 / NRRL Y-1140 / WM37)</name>
    <name type="common">Yeast</name>
    <name type="synonym">Candida sphaerica</name>
    <dbReference type="NCBI Taxonomy" id="284590"/>
    <lineage>
        <taxon>Eukaryota</taxon>
        <taxon>Fungi</taxon>
        <taxon>Dikarya</taxon>
        <taxon>Ascomycota</taxon>
        <taxon>Saccharomycotina</taxon>
        <taxon>Saccharomycetes</taxon>
        <taxon>Saccharomycetales</taxon>
        <taxon>Saccharomycetaceae</taxon>
        <taxon>Kluyveromyces</taxon>
    </lineage>
</organism>
<dbReference type="InterPro" id="IPR035999">
    <property type="entry name" value="Sec7_dom_sf"/>
</dbReference>
<dbReference type="Proteomes" id="UP000000598">
    <property type="component" value="Chromosome C"/>
</dbReference>
<dbReference type="HOGENOM" id="CLU_297368_0_0_1"/>
<dbReference type="STRING" id="284590.Q6CT40"/>
<feature type="compositionally biased region" description="Polar residues" evidence="1">
    <location>
        <begin position="302"/>
        <end position="311"/>
    </location>
</feature>
<sequence>MNQLISDFIKGKLPKRKPENNDSKNDGAAQPKGPEKSIPRTFTPVGISNPNSEALNDILEEEISLGGCEEQITTDKHEKEKEAPASSGRKSSFPGLRRLKHRVSSLPDLRLRASSPFSKPNDEQDPTVNLRNDLNHSNRIRSPSTQSLRFSIQHNNNSSGSTLSTTTDTIASGNKSSKLRSWLHLKPVPKTDRGTEELKDGHSAILKQKVQINNVLSTPDAASLCSGNRSGSVSRSRSRSRSSKSTSRKHSREILGLTPISRSHSSELVGSRVGTLRRSTSSFAESGMKNSIGGQHTREASIDSNNENGLSKINVRRRRSRTIGTFEQHQSDPNSNKLSMFNNTNCGNFSKDSSTRGRSNSSSSNIYPGSNNNANPRNISNLASRRSNSLVTTLTNIMSLRSVTGLHSQRLSLPTPIPYDLLDKPPKPKKTDKVDDYLMKIVPVYQKYLALVLCAYEDTFLLSCLQQFMDKEFDFSNQPLDLSLRTVLLFLELPKESQQIERFLKCFSVSYYRQHCNAERIENSEPIWKDIEQLYFLTYSLLMLHTDSFNPNNKEKITKAEFVKLIHSDTECSGKMVPREYIEYLYENITTKEFPTTVLPPYDVEESINSQEKALNMIPETYSPIKIIKSQWLAQRPFLILGNKNNPATYQYSLTPAALPTGTMSSTSSSLSLFAIEDIDPYHYLINDSLTSITLRNFIDFEPSECLKTSTEIDTYGAKKLLSLRKEIKGGYLKFNKTQLLSKFKDINFEILDEDSDLQKGYLKVLKMGEIEMKVSTRKFSLVGNVVKNHWKTKFAILTTSFLFFFDSMSWLDPKIELDELTKTSNYIIDLSQPLSSLYEMEYCNNLFLTENKNTDPNVLSIVNQSQKRDIMFRNRTEALAWKNSIYFSGSIDGCEIEIAGLRNTFVVQRRTSVEDKILKLKSNHEQNMSKWYSLHSQLNIYLDTVPLSTKTRSNLIDHVNGIIKRIEMVSYQNERLDIYVKLLKLVFGLEPNPSEYNRYEANSIEESFLFNQ</sequence>
<evidence type="ECO:0000313" key="3">
    <source>
        <dbReference type="EMBL" id="CAH01750.1"/>
    </source>
</evidence>
<dbReference type="FunCoup" id="Q6CT40">
    <property type="interactions" value="30"/>
</dbReference>
<dbReference type="InterPro" id="IPR000904">
    <property type="entry name" value="Sec7_dom"/>
</dbReference>
<evidence type="ECO:0000259" key="2">
    <source>
        <dbReference type="PROSITE" id="PS50190"/>
    </source>
</evidence>
<gene>
    <name evidence="3" type="ORF">KLLA0_C15653g</name>
</gene>
<feature type="compositionally biased region" description="Polar residues" evidence="1">
    <location>
        <begin position="322"/>
        <end position="348"/>
    </location>
</feature>
<dbReference type="PaxDb" id="284590-Q6CT40"/>
<feature type="compositionally biased region" description="Basic residues" evidence="1">
    <location>
        <begin position="236"/>
        <end position="251"/>
    </location>
</feature>
<dbReference type="InterPro" id="IPR023394">
    <property type="entry name" value="Sec7_C_sf"/>
</dbReference>
<feature type="compositionally biased region" description="Polar residues" evidence="1">
    <location>
        <begin position="277"/>
        <end position="294"/>
    </location>
</feature>
<protein>
    <submittedName>
        <fullName evidence="3">KLLA0C15653p</fullName>
    </submittedName>
</protein>
<proteinExistence type="predicted"/>
<dbReference type="EMBL" id="CR382123">
    <property type="protein sequence ID" value="CAH01750.1"/>
    <property type="molecule type" value="Genomic_DNA"/>
</dbReference>
<dbReference type="SMART" id="SM00222">
    <property type="entry name" value="Sec7"/>
    <property type="match status" value="1"/>
</dbReference>
<feature type="region of interest" description="Disordered" evidence="1">
    <location>
        <begin position="75"/>
        <end position="173"/>
    </location>
</feature>
<reference evidence="3 4" key="1">
    <citation type="journal article" date="2004" name="Nature">
        <title>Genome evolution in yeasts.</title>
        <authorList>
            <consortium name="Genolevures"/>
            <person name="Dujon B."/>
            <person name="Sherman D."/>
            <person name="Fischer G."/>
            <person name="Durrens P."/>
            <person name="Casaregola S."/>
            <person name="Lafontaine I."/>
            <person name="de Montigny J."/>
            <person name="Marck C."/>
            <person name="Neuveglise C."/>
            <person name="Talla E."/>
            <person name="Goffard N."/>
            <person name="Frangeul L."/>
            <person name="Aigle M."/>
            <person name="Anthouard V."/>
            <person name="Babour A."/>
            <person name="Barbe V."/>
            <person name="Barnay S."/>
            <person name="Blanchin S."/>
            <person name="Beckerich J.M."/>
            <person name="Beyne E."/>
            <person name="Bleykasten C."/>
            <person name="Boisrame A."/>
            <person name="Boyer J."/>
            <person name="Cattolico L."/>
            <person name="Confanioleri F."/>
            <person name="de Daruvar A."/>
            <person name="Despons L."/>
            <person name="Fabre E."/>
            <person name="Fairhead C."/>
            <person name="Ferry-Dumazet H."/>
            <person name="Groppi A."/>
            <person name="Hantraye F."/>
            <person name="Hennequin C."/>
            <person name="Jauniaux N."/>
            <person name="Joyet P."/>
            <person name="Kachouri R."/>
            <person name="Kerrest A."/>
            <person name="Koszul R."/>
            <person name="Lemaire M."/>
            <person name="Lesur I."/>
            <person name="Ma L."/>
            <person name="Muller H."/>
            <person name="Nicaud J.M."/>
            <person name="Nikolski M."/>
            <person name="Oztas S."/>
            <person name="Ozier-Kalogeropoulos O."/>
            <person name="Pellenz S."/>
            <person name="Potier S."/>
            <person name="Richard G.F."/>
            <person name="Straub M.L."/>
            <person name="Suleau A."/>
            <person name="Swennene D."/>
            <person name="Tekaia F."/>
            <person name="Wesolowski-Louvel M."/>
            <person name="Westhof E."/>
            <person name="Wirth B."/>
            <person name="Zeniou-Meyer M."/>
            <person name="Zivanovic I."/>
            <person name="Bolotin-Fukuhara M."/>
            <person name="Thierry A."/>
            <person name="Bouchier C."/>
            <person name="Caudron B."/>
            <person name="Scarpelli C."/>
            <person name="Gaillardin C."/>
            <person name="Weissenbach J."/>
            <person name="Wincker P."/>
            <person name="Souciet J.L."/>
        </authorList>
    </citation>
    <scope>NUCLEOTIDE SEQUENCE [LARGE SCALE GENOMIC DNA]</scope>
    <source>
        <strain evidence="4">ATCC 8585 / CBS 2359 / DSM 70799 / NBRC 1267 / NRRL Y-1140 / WM37</strain>
    </source>
</reference>
<feature type="compositionally biased region" description="Polar residues" evidence="1">
    <location>
        <begin position="126"/>
        <end position="157"/>
    </location>
</feature>
<dbReference type="PANTHER" id="PTHR10663">
    <property type="entry name" value="GUANYL-NUCLEOTIDE EXCHANGE FACTOR"/>
    <property type="match status" value="1"/>
</dbReference>
<feature type="region of interest" description="Disordered" evidence="1">
    <location>
        <begin position="220"/>
        <end position="380"/>
    </location>
</feature>
<dbReference type="PROSITE" id="PS50190">
    <property type="entry name" value="SEC7"/>
    <property type="match status" value="1"/>
</dbReference>
<dbReference type="AlphaFoldDB" id="Q6CT40"/>
<accession>Q6CT40</accession>
<dbReference type="KEGG" id="kla:KLLA0_C15653g"/>
<dbReference type="OMA" id="LYEIRRN"/>
<feature type="domain" description="SEC7" evidence="2">
    <location>
        <begin position="417"/>
        <end position="592"/>
    </location>
</feature>
<dbReference type="GO" id="GO:0005085">
    <property type="term" value="F:guanyl-nucleotide exchange factor activity"/>
    <property type="evidence" value="ECO:0007669"/>
    <property type="project" value="InterPro"/>
</dbReference>
<feature type="compositionally biased region" description="Low complexity" evidence="1">
    <location>
        <begin position="158"/>
        <end position="172"/>
    </location>
</feature>
<dbReference type="SUPFAM" id="SSF48425">
    <property type="entry name" value="Sec7 domain"/>
    <property type="match status" value="1"/>
</dbReference>
<dbReference type="eggNOG" id="KOG0929">
    <property type="taxonomic scope" value="Eukaryota"/>
</dbReference>
<feature type="compositionally biased region" description="Low complexity" evidence="1">
    <location>
        <begin position="350"/>
        <end position="380"/>
    </location>
</feature>
<dbReference type="GO" id="GO:0032012">
    <property type="term" value="P:regulation of ARF protein signal transduction"/>
    <property type="evidence" value="ECO:0007669"/>
    <property type="project" value="InterPro"/>
</dbReference>
<keyword evidence="4" id="KW-1185">Reference proteome</keyword>
<dbReference type="PANTHER" id="PTHR10663:SF405">
    <property type="entry name" value="ARF GUANINE NUCLEOTIDE EXCHANGE FACTOR SYT1"/>
    <property type="match status" value="1"/>
</dbReference>
<feature type="region of interest" description="Disordered" evidence="1">
    <location>
        <begin position="1"/>
        <end position="53"/>
    </location>
</feature>
<name>Q6CT40_KLULA</name>
<evidence type="ECO:0000313" key="4">
    <source>
        <dbReference type="Proteomes" id="UP000000598"/>
    </source>
</evidence>
<dbReference type="InParanoid" id="Q6CT40"/>
<dbReference type="Pfam" id="PF01369">
    <property type="entry name" value="Sec7"/>
    <property type="match status" value="1"/>
</dbReference>